<name>A0A6M3Y7V0_9ZZZZ</name>
<gene>
    <name evidence="1" type="ORF">MM171A01080_0006</name>
</gene>
<dbReference type="EMBL" id="MT145201">
    <property type="protein sequence ID" value="QJI05444.1"/>
    <property type="molecule type" value="Genomic_DNA"/>
</dbReference>
<proteinExistence type="predicted"/>
<sequence length="94" mass="11108">MLEDIQQFKKNLLSERKPDSIRSVGEHDQKSTSIYIEVELFEAINKFNKIYTDDKIQRSAVCRAALKNELVVKLKQHGLLTEFKRKYPLLRRSK</sequence>
<reference evidence="1" key="1">
    <citation type="submission" date="2020-03" db="EMBL/GenBank/DDBJ databases">
        <title>The deep terrestrial virosphere.</title>
        <authorList>
            <person name="Holmfeldt K."/>
            <person name="Nilsson E."/>
            <person name="Simone D."/>
            <person name="Lopez-Fernandez M."/>
            <person name="Wu X."/>
            <person name="de Brujin I."/>
            <person name="Lundin D."/>
            <person name="Andersson A."/>
            <person name="Bertilsson S."/>
            <person name="Dopson M."/>
        </authorList>
    </citation>
    <scope>NUCLEOTIDE SEQUENCE</scope>
    <source>
        <strain evidence="1">MM171A01080</strain>
    </source>
</reference>
<protein>
    <submittedName>
        <fullName evidence="1">Uncharacterized protein</fullName>
    </submittedName>
</protein>
<accession>A0A6M3Y7V0</accession>
<dbReference type="AlphaFoldDB" id="A0A6M3Y7V0"/>
<organism evidence="1">
    <name type="scientific">viral metagenome</name>
    <dbReference type="NCBI Taxonomy" id="1070528"/>
    <lineage>
        <taxon>unclassified sequences</taxon>
        <taxon>metagenomes</taxon>
        <taxon>organismal metagenomes</taxon>
    </lineage>
</organism>
<evidence type="ECO:0000313" key="1">
    <source>
        <dbReference type="EMBL" id="QJI05444.1"/>
    </source>
</evidence>